<reference evidence="3 4" key="1">
    <citation type="submission" date="2018-03" db="EMBL/GenBank/DDBJ databases">
        <title>Genomic Encyclopedia of Type Strains, Phase III (KMG-III): the genomes of soil and plant-associated and newly described type strains.</title>
        <authorList>
            <person name="Whitman W."/>
        </authorList>
    </citation>
    <scope>NUCLEOTIDE SEQUENCE [LARGE SCALE GENOMIC DNA]</scope>
    <source>
        <strain evidence="3 4">CGMCC 4.7097</strain>
    </source>
</reference>
<keyword evidence="4" id="KW-1185">Reference proteome</keyword>
<keyword evidence="2" id="KW-0732">Signal</keyword>
<evidence type="ECO:0000313" key="4">
    <source>
        <dbReference type="Proteomes" id="UP000241118"/>
    </source>
</evidence>
<dbReference type="OrthoDB" id="3689143at2"/>
<feature type="signal peptide" evidence="2">
    <location>
        <begin position="1"/>
        <end position="20"/>
    </location>
</feature>
<keyword evidence="1" id="KW-0812">Transmembrane</keyword>
<organism evidence="3 4">
    <name type="scientific">Saccharothrix carnea</name>
    <dbReference type="NCBI Taxonomy" id="1280637"/>
    <lineage>
        <taxon>Bacteria</taxon>
        <taxon>Bacillati</taxon>
        <taxon>Actinomycetota</taxon>
        <taxon>Actinomycetes</taxon>
        <taxon>Pseudonocardiales</taxon>
        <taxon>Pseudonocardiaceae</taxon>
        <taxon>Saccharothrix</taxon>
    </lineage>
</organism>
<gene>
    <name evidence="3" type="ORF">B0I31_10881</name>
</gene>
<feature type="transmembrane region" description="Helical" evidence="1">
    <location>
        <begin position="142"/>
        <end position="160"/>
    </location>
</feature>
<feature type="transmembrane region" description="Helical" evidence="1">
    <location>
        <begin position="202"/>
        <end position="220"/>
    </location>
</feature>
<keyword evidence="1" id="KW-0472">Membrane</keyword>
<comment type="caution">
    <text evidence="3">The sequence shown here is derived from an EMBL/GenBank/DDBJ whole genome shotgun (WGS) entry which is preliminary data.</text>
</comment>
<feature type="transmembrane region" description="Helical" evidence="1">
    <location>
        <begin position="240"/>
        <end position="261"/>
    </location>
</feature>
<dbReference type="AlphaFoldDB" id="A0A2P8I588"/>
<sequence>MRALLLALALLAATATPAQAHAGGLTPQDHLSRVTGIDPPLPGVTAAMVDHGTRLEVRNGGTDPVAVGGADDGTRVADHVIGPGETYRFRDERTTASRWEVPLGTSVIKGRVDVTPGPNPLWWLLITLALALGGYVLGRRRALLAVGVVVVTAGHVWHAVGSTLAVTGQPFVPLLLGASGVGLVAWPLTVVAVVAAARRKPATAFVAAVVGAMLVVAGIPDFDSFRFSQLPFAGPADLDRLLVALTLGGGLGLAAGGFDYLRRTGSTP</sequence>
<evidence type="ECO:0000313" key="3">
    <source>
        <dbReference type="EMBL" id="PSL53634.1"/>
    </source>
</evidence>
<feature type="transmembrane region" description="Helical" evidence="1">
    <location>
        <begin position="120"/>
        <end position="137"/>
    </location>
</feature>
<name>A0A2P8I588_SACCR</name>
<dbReference type="Proteomes" id="UP000241118">
    <property type="component" value="Unassembled WGS sequence"/>
</dbReference>
<accession>A0A2P8I588</accession>
<evidence type="ECO:0000256" key="2">
    <source>
        <dbReference type="SAM" id="SignalP"/>
    </source>
</evidence>
<protein>
    <submittedName>
        <fullName evidence="3">Uncharacterized protein</fullName>
    </submittedName>
</protein>
<keyword evidence="1" id="KW-1133">Transmembrane helix</keyword>
<evidence type="ECO:0000256" key="1">
    <source>
        <dbReference type="SAM" id="Phobius"/>
    </source>
</evidence>
<proteinExistence type="predicted"/>
<dbReference type="RefSeq" id="WP_106617645.1">
    <property type="nucleotide sequence ID" value="NZ_PYAX01000008.1"/>
</dbReference>
<feature type="chain" id="PRO_5015197561" evidence="2">
    <location>
        <begin position="21"/>
        <end position="268"/>
    </location>
</feature>
<dbReference type="EMBL" id="PYAX01000008">
    <property type="protein sequence ID" value="PSL53634.1"/>
    <property type="molecule type" value="Genomic_DNA"/>
</dbReference>
<feature type="transmembrane region" description="Helical" evidence="1">
    <location>
        <begin position="172"/>
        <end position="195"/>
    </location>
</feature>